<name>A0A9D4Z391_CHLVU</name>
<dbReference type="EMBL" id="SIDB01000001">
    <property type="protein sequence ID" value="KAI3438746.1"/>
    <property type="molecule type" value="Genomic_DNA"/>
</dbReference>
<feature type="transmembrane region" description="Helical" evidence="9">
    <location>
        <begin position="65"/>
        <end position="82"/>
    </location>
</feature>
<dbReference type="GO" id="GO:0008233">
    <property type="term" value="F:peptidase activity"/>
    <property type="evidence" value="ECO:0007669"/>
    <property type="project" value="UniProtKB-UniRule"/>
</dbReference>
<evidence type="ECO:0000256" key="3">
    <source>
        <dbReference type="ARBA" id="ARBA00017057"/>
    </source>
</evidence>
<evidence type="ECO:0000256" key="8">
    <source>
        <dbReference type="ARBA" id="ARBA00045608"/>
    </source>
</evidence>
<comment type="similarity">
    <text evidence="2 9">Belongs to the SPCS2 family.</text>
</comment>
<comment type="function">
    <text evidence="8 9">Component of the signal peptidase complex (SPC) which catalyzes the cleavage of N-terminal signal sequences from nascent proteins as they are translocated into the lumen of the endoplasmic reticulum. Enhances the enzymatic activity of SPC and facilitates the interactions between different components of the translocation site.</text>
</comment>
<evidence type="ECO:0000256" key="4">
    <source>
        <dbReference type="ARBA" id="ARBA00022692"/>
    </source>
</evidence>
<evidence type="ECO:0000256" key="1">
    <source>
        <dbReference type="ARBA" id="ARBA00004477"/>
    </source>
</evidence>
<comment type="subcellular location">
    <subcellularLocation>
        <location evidence="1 9">Endoplasmic reticulum membrane</location>
        <topology evidence="1 9">Multi-pass membrane protein</topology>
    </subcellularLocation>
</comment>
<dbReference type="GO" id="GO:0006465">
    <property type="term" value="P:signal peptide processing"/>
    <property type="evidence" value="ECO:0007669"/>
    <property type="project" value="UniProtKB-UniRule"/>
</dbReference>
<keyword evidence="6 9" id="KW-1133">Transmembrane helix</keyword>
<evidence type="ECO:0000313" key="11">
    <source>
        <dbReference type="EMBL" id="KAI3438746.1"/>
    </source>
</evidence>
<dbReference type="OrthoDB" id="508015at2759"/>
<dbReference type="PANTHER" id="PTHR13085">
    <property type="entry name" value="MICROSOMAL SIGNAL PEPTIDASE 25 KDA SUBUNIT"/>
    <property type="match status" value="1"/>
</dbReference>
<keyword evidence="12" id="KW-1185">Reference proteome</keyword>
<dbReference type="Proteomes" id="UP001055712">
    <property type="component" value="Unassembled WGS sequence"/>
</dbReference>
<feature type="region of interest" description="Disordered" evidence="10">
    <location>
        <begin position="1"/>
        <end position="20"/>
    </location>
</feature>
<evidence type="ECO:0000256" key="2">
    <source>
        <dbReference type="ARBA" id="ARBA00007324"/>
    </source>
</evidence>
<reference evidence="11" key="1">
    <citation type="journal article" date="2019" name="Plant J.">
        <title>Chlorella vulgaris genome assembly and annotation reveals the molecular basis for metabolic acclimation to high light conditions.</title>
        <authorList>
            <person name="Cecchin M."/>
            <person name="Marcolungo L."/>
            <person name="Rossato M."/>
            <person name="Girolomoni L."/>
            <person name="Cosentino E."/>
            <person name="Cuine S."/>
            <person name="Li-Beisson Y."/>
            <person name="Delledonne M."/>
            <person name="Ballottari M."/>
        </authorList>
    </citation>
    <scope>NUCLEOTIDE SEQUENCE</scope>
    <source>
        <strain evidence="11">211/11P</strain>
    </source>
</reference>
<dbReference type="GO" id="GO:0005787">
    <property type="term" value="C:signal peptidase complex"/>
    <property type="evidence" value="ECO:0007669"/>
    <property type="project" value="UniProtKB-UniRule"/>
</dbReference>
<dbReference type="GO" id="GO:0045047">
    <property type="term" value="P:protein targeting to ER"/>
    <property type="evidence" value="ECO:0007669"/>
    <property type="project" value="TreeGrafter"/>
</dbReference>
<keyword evidence="4 9" id="KW-0812">Transmembrane</keyword>
<evidence type="ECO:0000256" key="5">
    <source>
        <dbReference type="ARBA" id="ARBA00022824"/>
    </source>
</evidence>
<dbReference type="InterPro" id="IPR009582">
    <property type="entry name" value="Spc2/SPCS2"/>
</dbReference>
<comment type="caution">
    <text evidence="11">The sequence shown here is derived from an EMBL/GenBank/DDBJ whole genome shotgun (WGS) entry which is preliminary data.</text>
</comment>
<feature type="transmembrane region" description="Helical" evidence="9">
    <location>
        <begin position="97"/>
        <end position="120"/>
    </location>
</feature>
<dbReference type="Pfam" id="PF06703">
    <property type="entry name" value="SPC25"/>
    <property type="match status" value="1"/>
</dbReference>
<dbReference type="PANTHER" id="PTHR13085:SF0">
    <property type="entry name" value="SIGNAL PEPTIDASE COMPLEX SUBUNIT 2"/>
    <property type="match status" value="1"/>
</dbReference>
<reference evidence="11" key="2">
    <citation type="submission" date="2020-11" db="EMBL/GenBank/DDBJ databases">
        <authorList>
            <person name="Cecchin M."/>
            <person name="Marcolungo L."/>
            <person name="Rossato M."/>
            <person name="Girolomoni L."/>
            <person name="Cosentino E."/>
            <person name="Cuine S."/>
            <person name="Li-Beisson Y."/>
            <person name="Delledonne M."/>
            <person name="Ballottari M."/>
        </authorList>
    </citation>
    <scope>NUCLEOTIDE SEQUENCE</scope>
    <source>
        <strain evidence="11">211/11P</strain>
        <tissue evidence="11">Whole cell</tissue>
    </source>
</reference>
<dbReference type="AlphaFoldDB" id="A0A9D4Z391"/>
<evidence type="ECO:0000256" key="6">
    <source>
        <dbReference type="ARBA" id="ARBA00022989"/>
    </source>
</evidence>
<evidence type="ECO:0000256" key="10">
    <source>
        <dbReference type="SAM" id="MobiDB-lite"/>
    </source>
</evidence>
<organism evidence="11 12">
    <name type="scientific">Chlorella vulgaris</name>
    <name type="common">Green alga</name>
    <dbReference type="NCBI Taxonomy" id="3077"/>
    <lineage>
        <taxon>Eukaryota</taxon>
        <taxon>Viridiplantae</taxon>
        <taxon>Chlorophyta</taxon>
        <taxon>core chlorophytes</taxon>
        <taxon>Trebouxiophyceae</taxon>
        <taxon>Chlorellales</taxon>
        <taxon>Chlorellaceae</taxon>
        <taxon>Chlorella clade</taxon>
        <taxon>Chlorella</taxon>
    </lineage>
</organism>
<gene>
    <name evidence="11" type="ORF">D9Q98_001165</name>
</gene>
<evidence type="ECO:0000256" key="9">
    <source>
        <dbReference type="RuleBase" id="RU368033"/>
    </source>
</evidence>
<evidence type="ECO:0000256" key="7">
    <source>
        <dbReference type="ARBA" id="ARBA00023136"/>
    </source>
</evidence>
<keyword evidence="7 9" id="KW-0472">Membrane</keyword>
<sequence length="211" mass="22497">MAPSRRKPRKEELDVFTEEQETGPKIERIDLGDTASLKRALDDAVIQAACDAGHTIDNTYTDAKIVLGLLACAIACFAQFYPKLLQHFPKLHLNNTWLVAGCVVAYAILSSLMTVVAMLFEKDAIALTQAVPGGPPALAIASRLPRFAENYTLQIALRDAPEATKCGSGSGAAALTKSVGAYFHEDGQLAVDVIKQDAAKLLAQAVASKSQ</sequence>
<accession>A0A9D4Z391</accession>
<proteinExistence type="inferred from homology"/>
<protein>
    <recommendedName>
        <fullName evidence="3 9">Signal peptidase complex subunit 2</fullName>
    </recommendedName>
</protein>
<evidence type="ECO:0000313" key="12">
    <source>
        <dbReference type="Proteomes" id="UP001055712"/>
    </source>
</evidence>
<keyword evidence="5 9" id="KW-0256">Endoplasmic reticulum</keyword>